<dbReference type="RefSeq" id="WP_191897769.1">
    <property type="nucleotide sequence ID" value="NZ_BMQD01000026.1"/>
</dbReference>
<dbReference type="PROSITE" id="PS50075">
    <property type="entry name" value="CARRIER"/>
    <property type="match status" value="1"/>
</dbReference>
<dbReference type="InterPro" id="IPR045851">
    <property type="entry name" value="AMP-bd_C_sf"/>
</dbReference>
<dbReference type="PANTHER" id="PTHR45527">
    <property type="entry name" value="NONRIBOSOMAL PEPTIDE SYNTHETASE"/>
    <property type="match status" value="1"/>
</dbReference>
<dbReference type="InterPro" id="IPR029058">
    <property type="entry name" value="AB_hydrolase_fold"/>
</dbReference>
<evidence type="ECO:0000256" key="2">
    <source>
        <dbReference type="ARBA" id="ARBA00022553"/>
    </source>
</evidence>
<evidence type="ECO:0000256" key="1">
    <source>
        <dbReference type="ARBA" id="ARBA00022450"/>
    </source>
</evidence>
<dbReference type="PROSITE" id="PS00455">
    <property type="entry name" value="AMP_BINDING"/>
    <property type="match status" value="1"/>
</dbReference>
<feature type="compositionally biased region" description="Pro residues" evidence="3">
    <location>
        <begin position="484"/>
        <end position="500"/>
    </location>
</feature>
<protein>
    <recommendedName>
        <fullName evidence="4">Carrier domain-containing protein</fullName>
    </recommendedName>
</protein>
<dbReference type="AlphaFoldDB" id="A0AA37BMH2"/>
<dbReference type="GO" id="GO:0043041">
    <property type="term" value="P:amino acid activation for nonribosomal peptide biosynthetic process"/>
    <property type="evidence" value="ECO:0007669"/>
    <property type="project" value="TreeGrafter"/>
</dbReference>
<dbReference type="GO" id="GO:0005737">
    <property type="term" value="C:cytoplasm"/>
    <property type="evidence" value="ECO:0007669"/>
    <property type="project" value="TreeGrafter"/>
</dbReference>
<dbReference type="InterPro" id="IPR006162">
    <property type="entry name" value="Ppantetheine_attach_site"/>
</dbReference>
<dbReference type="CDD" id="cd05930">
    <property type="entry name" value="A_NRPS"/>
    <property type="match status" value="1"/>
</dbReference>
<dbReference type="InterPro" id="IPR042099">
    <property type="entry name" value="ANL_N_sf"/>
</dbReference>
<dbReference type="SMART" id="SM00823">
    <property type="entry name" value="PKS_PP"/>
    <property type="match status" value="1"/>
</dbReference>
<name>A0AA37BMH2_9ACTN</name>
<dbReference type="NCBIfam" id="TIGR01733">
    <property type="entry name" value="AA-adenyl-dom"/>
    <property type="match status" value="1"/>
</dbReference>
<feature type="compositionally biased region" description="Low complexity" evidence="3">
    <location>
        <begin position="473"/>
        <end position="483"/>
    </location>
</feature>
<dbReference type="EMBL" id="BMQD01000026">
    <property type="protein sequence ID" value="GGK92675.1"/>
    <property type="molecule type" value="Genomic_DNA"/>
</dbReference>
<evidence type="ECO:0000259" key="4">
    <source>
        <dbReference type="PROSITE" id="PS50075"/>
    </source>
</evidence>
<evidence type="ECO:0000313" key="6">
    <source>
        <dbReference type="Proteomes" id="UP000627984"/>
    </source>
</evidence>
<evidence type="ECO:0000256" key="3">
    <source>
        <dbReference type="SAM" id="MobiDB-lite"/>
    </source>
</evidence>
<dbReference type="InterPro" id="IPR020845">
    <property type="entry name" value="AMP-binding_CS"/>
</dbReference>
<dbReference type="Pfam" id="PF00501">
    <property type="entry name" value="AMP-binding"/>
    <property type="match status" value="1"/>
</dbReference>
<dbReference type="Gene3D" id="3.40.50.12780">
    <property type="entry name" value="N-terminal domain of ligase-like"/>
    <property type="match status" value="1"/>
</dbReference>
<dbReference type="SUPFAM" id="SSF56801">
    <property type="entry name" value="Acetyl-CoA synthetase-like"/>
    <property type="match status" value="1"/>
</dbReference>
<proteinExistence type="predicted"/>
<dbReference type="GO" id="GO:0031177">
    <property type="term" value="F:phosphopantetheine binding"/>
    <property type="evidence" value="ECO:0007669"/>
    <property type="project" value="InterPro"/>
</dbReference>
<dbReference type="GO" id="GO:0044550">
    <property type="term" value="P:secondary metabolite biosynthetic process"/>
    <property type="evidence" value="ECO:0007669"/>
    <property type="project" value="TreeGrafter"/>
</dbReference>
<dbReference type="FunFam" id="2.30.38.10:FF:000001">
    <property type="entry name" value="Non-ribosomal peptide synthetase PvdI"/>
    <property type="match status" value="1"/>
</dbReference>
<dbReference type="Proteomes" id="UP000627984">
    <property type="component" value="Unassembled WGS sequence"/>
</dbReference>
<dbReference type="InterPro" id="IPR009081">
    <property type="entry name" value="PP-bd_ACP"/>
</dbReference>
<dbReference type="Gene3D" id="3.30.300.30">
    <property type="match status" value="1"/>
</dbReference>
<dbReference type="PANTHER" id="PTHR45527:SF1">
    <property type="entry name" value="FATTY ACID SYNTHASE"/>
    <property type="match status" value="1"/>
</dbReference>
<dbReference type="InterPro" id="IPR020806">
    <property type="entry name" value="PKS_PP-bd"/>
</dbReference>
<organism evidence="5 6">
    <name type="scientific">Planomonospora parontospora</name>
    <dbReference type="NCBI Taxonomy" id="58119"/>
    <lineage>
        <taxon>Bacteria</taxon>
        <taxon>Bacillati</taxon>
        <taxon>Actinomycetota</taxon>
        <taxon>Actinomycetes</taxon>
        <taxon>Streptosporangiales</taxon>
        <taxon>Streptosporangiaceae</taxon>
        <taxon>Planomonospora</taxon>
    </lineage>
</organism>
<dbReference type="Gene3D" id="3.40.50.1820">
    <property type="entry name" value="alpha/beta hydrolase"/>
    <property type="match status" value="1"/>
</dbReference>
<feature type="region of interest" description="Disordered" evidence="3">
    <location>
        <begin position="440"/>
        <end position="505"/>
    </location>
</feature>
<accession>A0AA37BMH2</accession>
<comment type="caution">
    <text evidence="5">The sequence shown here is derived from an EMBL/GenBank/DDBJ whole genome shotgun (WGS) entry which is preliminary data.</text>
</comment>
<dbReference type="PROSITE" id="PS00012">
    <property type="entry name" value="PHOSPHOPANTETHEINE"/>
    <property type="match status" value="1"/>
</dbReference>
<evidence type="ECO:0000313" key="5">
    <source>
        <dbReference type="EMBL" id="GGK92675.1"/>
    </source>
</evidence>
<keyword evidence="1" id="KW-0596">Phosphopantetheine</keyword>
<reference evidence="5" key="1">
    <citation type="journal article" date="2014" name="Int. J. Syst. Evol. Microbiol.">
        <title>Complete genome sequence of Corynebacterium casei LMG S-19264T (=DSM 44701T), isolated from a smear-ripened cheese.</title>
        <authorList>
            <consortium name="US DOE Joint Genome Institute (JGI-PGF)"/>
            <person name="Walter F."/>
            <person name="Albersmeier A."/>
            <person name="Kalinowski J."/>
            <person name="Ruckert C."/>
        </authorList>
    </citation>
    <scope>NUCLEOTIDE SEQUENCE</scope>
    <source>
        <strain evidence="5">JCM 3093</strain>
    </source>
</reference>
<keyword evidence="2" id="KW-0597">Phosphoprotein</keyword>
<dbReference type="InterPro" id="IPR036736">
    <property type="entry name" value="ACP-like_sf"/>
</dbReference>
<dbReference type="SUPFAM" id="SSF47336">
    <property type="entry name" value="ACP-like"/>
    <property type="match status" value="1"/>
</dbReference>
<dbReference type="Pfam" id="PF00550">
    <property type="entry name" value="PP-binding"/>
    <property type="match status" value="1"/>
</dbReference>
<feature type="compositionally biased region" description="Low complexity" evidence="3">
    <location>
        <begin position="449"/>
        <end position="465"/>
    </location>
</feature>
<reference evidence="5" key="2">
    <citation type="submission" date="2022-09" db="EMBL/GenBank/DDBJ databases">
        <authorList>
            <person name="Sun Q."/>
            <person name="Ohkuma M."/>
        </authorList>
    </citation>
    <scope>NUCLEOTIDE SEQUENCE</scope>
    <source>
        <strain evidence="5">JCM 3093</strain>
    </source>
</reference>
<dbReference type="InterPro" id="IPR010071">
    <property type="entry name" value="AA_adenyl_dom"/>
</dbReference>
<gene>
    <name evidence="5" type="ORF">GCM10010126_59950</name>
</gene>
<feature type="domain" description="Carrier" evidence="4">
    <location>
        <begin position="559"/>
        <end position="635"/>
    </location>
</feature>
<dbReference type="InterPro" id="IPR000873">
    <property type="entry name" value="AMP-dep_synth/lig_dom"/>
</dbReference>
<sequence>MTHSSAPDTPGGYAPAHRVLDAVTRWARRAPAATAVRAPDGEFGFAELARHVDALAAALVDAGAGPQTPVGLCTGRSRWLVAGLLAVWRAGATAVPVDDGHPADRINFALRDAGVKILLGDRLPPGAAPPKTRTLLPEEAAGRRVSAWAALPDPDDCAYVIYTSGTTGWPKGVEVTYRGLDTLLDALACLGLPAGGLGVNAVSPAFDGWLWCTLLYLCHGQGVALVDLEEGLDAALEAVRPRTVCLTPSLLASCAGDIPSARVLVVAGEPCPPELVRRFGDGRRILNVYGPTETTIAATWADSHRGDDVRTIGRPLPGYRAHVLDDRRRPVPPGVPGELYLAGAAVARGYRNRPGLTASRFVPDPFGGAGDRMYRTGDVVVERPDGQLEYHGRLDDQVKVRGLRVELGEIERVALRAPGVRAAAAFVTETGDAVGLAVVPSVAPGTPEDSPAGAPDSPAALDATPAPDPRSVPAPALALDATPAPAPAPAPRSAPASPPEPDGEARLAAEVRARCAAGLPEAMVPAAVAVVAALPTLPTGKVDRTALARLSPRGPVAGRPPEGERELLVCEVLGELLARPVEDAGADFFELGGHSLLAARAVSALRRRTGLRLTMAHLLAAPTAEGLAAALDRLAEDSLVGTL</sequence>